<name>A0ABW5FPW4_9PSEU</name>
<reference evidence="2" key="1">
    <citation type="journal article" date="2019" name="Int. J. Syst. Evol. Microbiol.">
        <title>The Global Catalogue of Microorganisms (GCM) 10K type strain sequencing project: providing services to taxonomists for standard genome sequencing and annotation.</title>
        <authorList>
            <consortium name="The Broad Institute Genomics Platform"/>
            <consortium name="The Broad Institute Genome Sequencing Center for Infectious Disease"/>
            <person name="Wu L."/>
            <person name="Ma J."/>
        </authorList>
    </citation>
    <scope>NUCLEOTIDE SEQUENCE [LARGE SCALE GENOMIC DNA]</scope>
    <source>
        <strain evidence="2">CGMCC 4.7645</strain>
    </source>
</reference>
<organism evidence="1 2">
    <name type="scientific">Amycolatopsis pigmentata</name>
    <dbReference type="NCBI Taxonomy" id="450801"/>
    <lineage>
        <taxon>Bacteria</taxon>
        <taxon>Bacillati</taxon>
        <taxon>Actinomycetota</taxon>
        <taxon>Actinomycetes</taxon>
        <taxon>Pseudonocardiales</taxon>
        <taxon>Pseudonocardiaceae</taxon>
        <taxon>Amycolatopsis</taxon>
    </lineage>
</organism>
<gene>
    <name evidence="1" type="ORF">ACFSXZ_08945</name>
</gene>
<comment type="caution">
    <text evidence="1">The sequence shown here is derived from an EMBL/GenBank/DDBJ whole genome shotgun (WGS) entry which is preliminary data.</text>
</comment>
<evidence type="ECO:0000313" key="1">
    <source>
        <dbReference type="EMBL" id="MFD2416457.1"/>
    </source>
</evidence>
<protein>
    <submittedName>
        <fullName evidence="1">Uncharacterized protein</fullName>
    </submittedName>
</protein>
<keyword evidence="2" id="KW-1185">Reference proteome</keyword>
<dbReference type="EMBL" id="JBHUKR010000006">
    <property type="protein sequence ID" value="MFD2416457.1"/>
    <property type="molecule type" value="Genomic_DNA"/>
</dbReference>
<sequence length="73" mass="8341">MIRVEVRTARGDVLESTSADPDFDPVQLVVDRDAYPILGHLDPYGDTFLNRMQAKPLKAEIARVRMEDTRLVR</sequence>
<proteinExistence type="predicted"/>
<evidence type="ECO:0000313" key="2">
    <source>
        <dbReference type="Proteomes" id="UP001597417"/>
    </source>
</evidence>
<dbReference type="RefSeq" id="WP_378263259.1">
    <property type="nucleotide sequence ID" value="NZ_JBHUKR010000006.1"/>
</dbReference>
<accession>A0ABW5FPW4</accession>
<dbReference type="Proteomes" id="UP001597417">
    <property type="component" value="Unassembled WGS sequence"/>
</dbReference>